<feature type="region of interest" description="Disordered" evidence="2">
    <location>
        <begin position="649"/>
        <end position="710"/>
    </location>
</feature>
<dbReference type="Proteomes" id="UP000309340">
    <property type="component" value="Unassembled WGS sequence"/>
</dbReference>
<dbReference type="PANTHER" id="PTHR11679">
    <property type="entry name" value="VESICLE PROTEIN SORTING-ASSOCIATED"/>
    <property type="match status" value="1"/>
</dbReference>
<dbReference type="Gene3D" id="3.40.50.1910">
    <property type="match status" value="1"/>
</dbReference>
<dbReference type="STRING" id="329884.A0A4U0Y301"/>
<dbReference type="Gene3D" id="3.90.830.10">
    <property type="entry name" value="Syntaxin Binding Protein 1, Chain A, domain 2"/>
    <property type="match status" value="1"/>
</dbReference>
<comment type="similarity">
    <text evidence="1">Belongs to the STXBP/unc-18/SEC1 family.</text>
</comment>
<dbReference type="Gene3D" id="3.40.50.2060">
    <property type="match status" value="1"/>
</dbReference>
<dbReference type="OrthoDB" id="2228at2759"/>
<dbReference type="Pfam" id="PF00995">
    <property type="entry name" value="Sec1"/>
    <property type="match status" value="1"/>
</dbReference>
<dbReference type="AlphaFoldDB" id="A0A4U0Y301"/>
<proteinExistence type="inferred from homology"/>
<dbReference type="SUPFAM" id="SSF56815">
    <property type="entry name" value="Sec1/munc18-like (SM) proteins"/>
    <property type="match status" value="1"/>
</dbReference>
<dbReference type="InterPro" id="IPR036045">
    <property type="entry name" value="Sec1-like_sf"/>
</dbReference>
<evidence type="ECO:0000313" key="4">
    <source>
        <dbReference type="Proteomes" id="UP000309340"/>
    </source>
</evidence>
<evidence type="ECO:0000313" key="3">
    <source>
        <dbReference type="EMBL" id="TKA82493.1"/>
    </source>
</evidence>
<keyword evidence="4" id="KW-1185">Reference proteome</keyword>
<feature type="compositionally biased region" description="Basic residues" evidence="2">
    <location>
        <begin position="696"/>
        <end position="710"/>
    </location>
</feature>
<dbReference type="EMBL" id="NAJQ01000034">
    <property type="protein sequence ID" value="TKA82493.1"/>
    <property type="molecule type" value="Genomic_DNA"/>
</dbReference>
<protein>
    <recommendedName>
        <fullName evidence="5">Protein transport protein sec1</fullName>
    </recommendedName>
</protein>
<dbReference type="GO" id="GO:0016192">
    <property type="term" value="P:vesicle-mediated transport"/>
    <property type="evidence" value="ECO:0007669"/>
    <property type="project" value="InterPro"/>
</dbReference>
<accession>A0A4U0Y301</accession>
<evidence type="ECO:0008006" key="5">
    <source>
        <dbReference type="Google" id="ProtNLM"/>
    </source>
</evidence>
<dbReference type="InterPro" id="IPR001619">
    <property type="entry name" value="Sec1-like"/>
</dbReference>
<dbReference type="InterPro" id="IPR027482">
    <property type="entry name" value="Sec1-like_dom2"/>
</dbReference>
<gene>
    <name evidence="3" type="ORF">B0A55_02189</name>
</gene>
<dbReference type="Gene3D" id="1.25.40.60">
    <property type="match status" value="1"/>
</dbReference>
<dbReference type="InterPro" id="IPR043154">
    <property type="entry name" value="Sec-1-like_dom1"/>
</dbReference>
<evidence type="ECO:0000256" key="1">
    <source>
        <dbReference type="ARBA" id="ARBA00009884"/>
    </source>
</evidence>
<dbReference type="PIRSF" id="PIRSF005715">
    <property type="entry name" value="VPS45_Sec1"/>
    <property type="match status" value="1"/>
</dbReference>
<comment type="caution">
    <text evidence="3">The sequence shown here is derived from an EMBL/GenBank/DDBJ whole genome shotgun (WGS) entry which is preliminary data.</text>
</comment>
<dbReference type="InterPro" id="IPR043127">
    <property type="entry name" value="Sec-1-like_dom3a"/>
</dbReference>
<name>A0A4U0Y301_9PEZI</name>
<evidence type="ECO:0000256" key="2">
    <source>
        <dbReference type="SAM" id="MobiDB-lite"/>
    </source>
</evidence>
<sequence>MVSIIDAQREVILSTLRHITRDDWKVLVVDPDSKRLIDNVVEQDEILNLNITNIEQITDRRPTNKDVDAIYLLTPQPWIVDCLMADFEKRKYRRAHLVWMSSLRDRIDKSQIAREQIALFRVLNTEFYPRESHMVTFRDPWSFPILFHPACNHLVRQHMEDVAQKIVGVCVALGEYPTIRYYRPREARHEASILCSHLARFVQDELDLYAKFHEDFPPPSTRPRGALYITDRSMDLFAPFLHEFTYQAMAHDLLPIKEGDKITYRTVINEGRPDQQDKDVEITEKDKLWTDNRHRHMKDTIDKLMADFQRFIKDNPNFTKDSEGGANSLNAIKDMLAGLPEFQSMKEAYALHLGMAQESMNRFQSWKLAELGSVEQILATGLDEDYKKPKGLADQVVRMLDEDGIQKTDRLRLLIMYILYRDGILRGDLEKLHAHANLPPQDRRTIDNLALLGARIDRQLKEKRPPPLPLFTPKPPPMNPQDEYALSRYEPAVQLLLEAHATGTLDSHIFAYTKPPPLDGGNELAQVSALSLRSAKPTWAKTRGANVGAETRQRVIVFMAGGATYSESRACYEVGRATGREVVLVTSHMLTPELFIRQLGDLSADKRHLNIPAEMAKPQAPAHLFEPDPVPKPPPAVVQPVQPVQQRVPVAAPPPTQQMAGVDLNGRPNGASAQQQQQQQVANSSAKLTKEPPVEKKRKHHFGFGKKSKD</sequence>
<reference evidence="3 4" key="1">
    <citation type="submission" date="2017-03" db="EMBL/GenBank/DDBJ databases">
        <title>Genomes of endolithic fungi from Antarctica.</title>
        <authorList>
            <person name="Coleine C."/>
            <person name="Masonjones S."/>
            <person name="Stajich J.E."/>
        </authorList>
    </citation>
    <scope>NUCLEOTIDE SEQUENCE [LARGE SCALE GENOMIC DNA]</scope>
    <source>
        <strain evidence="3 4">CCFEE 5184</strain>
    </source>
</reference>
<organism evidence="3 4">
    <name type="scientific">Friedmanniomyces simplex</name>
    <dbReference type="NCBI Taxonomy" id="329884"/>
    <lineage>
        <taxon>Eukaryota</taxon>
        <taxon>Fungi</taxon>
        <taxon>Dikarya</taxon>
        <taxon>Ascomycota</taxon>
        <taxon>Pezizomycotina</taxon>
        <taxon>Dothideomycetes</taxon>
        <taxon>Dothideomycetidae</taxon>
        <taxon>Mycosphaerellales</taxon>
        <taxon>Teratosphaeriaceae</taxon>
        <taxon>Friedmanniomyces</taxon>
    </lineage>
</organism>